<organism evidence="2 3">
    <name type="scientific">Klebsiella oxytoca</name>
    <dbReference type="NCBI Taxonomy" id="571"/>
    <lineage>
        <taxon>Bacteria</taxon>
        <taxon>Pseudomonadati</taxon>
        <taxon>Pseudomonadota</taxon>
        <taxon>Gammaproteobacteria</taxon>
        <taxon>Enterobacterales</taxon>
        <taxon>Enterobacteriaceae</taxon>
        <taxon>Klebsiella/Raoultella group</taxon>
        <taxon>Klebsiella</taxon>
    </lineage>
</organism>
<accession>A0A6B8N1T5</accession>
<dbReference type="Proteomes" id="UP000427108">
    <property type="component" value="Chromosome"/>
</dbReference>
<dbReference type="AlphaFoldDB" id="A0A6B8N1T5"/>
<dbReference type="EMBL" id="CP046115">
    <property type="protein sequence ID" value="QGN38571.1"/>
    <property type="molecule type" value="Genomic_DNA"/>
</dbReference>
<evidence type="ECO:0000313" key="2">
    <source>
        <dbReference type="EMBL" id="QGN38571.1"/>
    </source>
</evidence>
<feature type="region of interest" description="Disordered" evidence="1">
    <location>
        <begin position="1"/>
        <end position="22"/>
    </location>
</feature>
<dbReference type="OrthoDB" id="6627559at2"/>
<name>A0A6B8N1T5_KLEOX</name>
<dbReference type="RefSeq" id="WP_154680950.1">
    <property type="nucleotide sequence ID" value="NZ_CP046115.1"/>
</dbReference>
<proteinExistence type="predicted"/>
<protein>
    <submittedName>
        <fullName evidence="2">Uncharacterized protein</fullName>
    </submittedName>
</protein>
<gene>
    <name evidence="2" type="ORF">GJ746_15230</name>
</gene>
<reference evidence="2 3" key="1">
    <citation type="submission" date="2019-11" db="EMBL/GenBank/DDBJ databases">
        <title>Isolation and Application of One Kind of P-Hydroxybenzoic Acid Degrading Bacterium in Mitigating Cropping Obstacle of Cucumber.</title>
        <authorList>
            <person name="Wu F."/>
            <person name="An Y."/>
        </authorList>
    </citation>
    <scope>NUCLEOTIDE SEQUENCE [LARGE SCALE GENOMIC DNA]</scope>
    <source>
        <strain evidence="2 3">P620</strain>
    </source>
</reference>
<sequence>MRKEKSGLNTKKNLKNKDKKSDNIEKIVLDRERNAQYKRNKEEKYAKNGFINTKIYLGRDVYERLAEIYEDLLGEKLNFTGRKNTDDLSRVISYCIVKLYKAVYIYNNKGSLDDIEPAKTKKAQHMYDLYQSALYRSFSGKNDLSLVSQLNNDGVIAPGTLHNTHYQRKNIRWDREALANLMDLNELNETIKVLNEG</sequence>
<evidence type="ECO:0000313" key="3">
    <source>
        <dbReference type="Proteomes" id="UP000427108"/>
    </source>
</evidence>
<evidence type="ECO:0000256" key="1">
    <source>
        <dbReference type="SAM" id="MobiDB-lite"/>
    </source>
</evidence>